<dbReference type="PANTHER" id="PTHR22648:SF0">
    <property type="entry name" value="TRANSCRIPTION TERMINATION_ANTITERMINATION PROTEIN NUSA"/>
    <property type="match status" value="1"/>
</dbReference>
<dbReference type="InterPro" id="IPR009019">
    <property type="entry name" value="KH_sf_prok-type"/>
</dbReference>
<dbReference type="GO" id="GO:0031564">
    <property type="term" value="P:transcription antitermination"/>
    <property type="evidence" value="ECO:0007669"/>
    <property type="project" value="UniProtKB-UniRule"/>
</dbReference>
<dbReference type="InterPro" id="IPR004087">
    <property type="entry name" value="KH_dom"/>
</dbReference>
<dbReference type="Gene3D" id="3.30.300.20">
    <property type="match status" value="2"/>
</dbReference>
<dbReference type="InterPro" id="IPR025249">
    <property type="entry name" value="TF_NusA_KH_1st"/>
</dbReference>
<comment type="function">
    <text evidence="7">Participates in both transcription termination and antitermination.</text>
</comment>
<dbReference type="NCBIfam" id="TIGR01953">
    <property type="entry name" value="NusA"/>
    <property type="match status" value="1"/>
</dbReference>
<dbReference type="GO" id="GO:0003723">
    <property type="term" value="F:RNA binding"/>
    <property type="evidence" value="ECO:0007669"/>
    <property type="project" value="UniProtKB-UniRule"/>
</dbReference>
<dbReference type="InterPro" id="IPR015946">
    <property type="entry name" value="KH_dom-like_a/b"/>
</dbReference>
<dbReference type="AlphaFoldDB" id="A0A9D1M3G2"/>
<keyword evidence="5 7" id="KW-0805">Transcription regulation</keyword>
<evidence type="ECO:0000256" key="4">
    <source>
        <dbReference type="ARBA" id="ARBA00022884"/>
    </source>
</evidence>
<dbReference type="Pfam" id="PF13184">
    <property type="entry name" value="KH_NusA_1st"/>
    <property type="match status" value="1"/>
</dbReference>
<keyword evidence="3 7" id="KW-0889">Transcription antitermination</keyword>
<keyword evidence="4 7" id="KW-0694">RNA-binding</keyword>
<evidence type="ECO:0000256" key="2">
    <source>
        <dbReference type="ARBA" id="ARBA00022490"/>
    </source>
</evidence>
<dbReference type="PROSITE" id="PS50126">
    <property type="entry name" value="S1"/>
    <property type="match status" value="1"/>
</dbReference>
<dbReference type="EMBL" id="DVNC01000021">
    <property type="protein sequence ID" value="HIU52981.1"/>
    <property type="molecule type" value="Genomic_DNA"/>
</dbReference>
<evidence type="ECO:0000313" key="9">
    <source>
        <dbReference type="EMBL" id="HIU52981.1"/>
    </source>
</evidence>
<dbReference type="FunFam" id="3.30.300.20:FF:000005">
    <property type="entry name" value="Transcription termination/antitermination protein NusA"/>
    <property type="match status" value="1"/>
</dbReference>
<dbReference type="InterPro" id="IPR058582">
    <property type="entry name" value="KH_NusA_2nd"/>
</dbReference>
<dbReference type="Gene3D" id="3.30.1480.10">
    <property type="entry name" value="NusA, N-terminal domain"/>
    <property type="match status" value="1"/>
</dbReference>
<keyword evidence="2 7" id="KW-0963">Cytoplasm</keyword>
<evidence type="ECO:0000256" key="3">
    <source>
        <dbReference type="ARBA" id="ARBA00022814"/>
    </source>
</evidence>
<name>A0A9D1M3G2_9PROT</name>
<dbReference type="InterPro" id="IPR012340">
    <property type="entry name" value="NA-bd_OB-fold"/>
</dbReference>
<evidence type="ECO:0000256" key="5">
    <source>
        <dbReference type="ARBA" id="ARBA00023015"/>
    </source>
</evidence>
<dbReference type="Gene3D" id="2.40.50.140">
    <property type="entry name" value="Nucleic acid-binding proteins"/>
    <property type="match status" value="1"/>
</dbReference>
<dbReference type="InterPro" id="IPR036555">
    <property type="entry name" value="NusA_N_sf"/>
</dbReference>
<keyword evidence="6 7" id="KW-0804">Transcription</keyword>
<protein>
    <recommendedName>
        <fullName evidence="7">Transcription termination/antitermination protein NusA</fullName>
    </recommendedName>
</protein>
<proteinExistence type="inferred from homology"/>
<evidence type="ECO:0000256" key="1">
    <source>
        <dbReference type="ARBA" id="ARBA00022472"/>
    </source>
</evidence>
<dbReference type="FunFam" id="2.40.50.140:FF:000058">
    <property type="entry name" value="Transcription termination/antitermination protein NusA"/>
    <property type="match status" value="1"/>
</dbReference>
<organism evidence="9 10">
    <name type="scientific">Candidatus Scatocola faecipullorum</name>
    <dbReference type="NCBI Taxonomy" id="2840917"/>
    <lineage>
        <taxon>Bacteria</taxon>
        <taxon>Pseudomonadati</taxon>
        <taxon>Pseudomonadota</taxon>
        <taxon>Alphaproteobacteria</taxon>
        <taxon>Rhodospirillales</taxon>
        <taxon>Rhodospirillaceae</taxon>
        <taxon>Rhodospirillaceae incertae sedis</taxon>
        <taxon>Candidatus Scatocola</taxon>
    </lineage>
</organism>
<dbReference type="GO" id="GO:0003700">
    <property type="term" value="F:DNA-binding transcription factor activity"/>
    <property type="evidence" value="ECO:0007669"/>
    <property type="project" value="InterPro"/>
</dbReference>
<dbReference type="Pfam" id="PF08529">
    <property type="entry name" value="NusA_N"/>
    <property type="match status" value="1"/>
</dbReference>
<dbReference type="SUPFAM" id="SSF47794">
    <property type="entry name" value="Rad51 N-terminal domain-like"/>
    <property type="match status" value="2"/>
</dbReference>
<dbReference type="GO" id="GO:0005829">
    <property type="term" value="C:cytosol"/>
    <property type="evidence" value="ECO:0007669"/>
    <property type="project" value="TreeGrafter"/>
</dbReference>
<dbReference type="InterPro" id="IPR003029">
    <property type="entry name" value="S1_domain"/>
</dbReference>
<comment type="caution">
    <text evidence="9">The sequence shown here is derived from an EMBL/GenBank/DDBJ whole genome shotgun (WGS) entry which is preliminary data.</text>
</comment>
<dbReference type="GO" id="GO:0000166">
    <property type="term" value="F:nucleotide binding"/>
    <property type="evidence" value="ECO:0007669"/>
    <property type="project" value="InterPro"/>
</dbReference>
<evidence type="ECO:0000256" key="7">
    <source>
        <dbReference type="HAMAP-Rule" id="MF_00945"/>
    </source>
</evidence>
<dbReference type="InterPro" id="IPR010213">
    <property type="entry name" value="TF_NusA"/>
</dbReference>
<dbReference type="PANTHER" id="PTHR22648">
    <property type="entry name" value="TRANSCRIPTION TERMINATION FACTOR NUSA"/>
    <property type="match status" value="1"/>
</dbReference>
<keyword evidence="1 7" id="KW-0806">Transcription termination</keyword>
<evidence type="ECO:0000313" key="10">
    <source>
        <dbReference type="Proteomes" id="UP000824107"/>
    </source>
</evidence>
<dbReference type="CDD" id="cd22529">
    <property type="entry name" value="KH-II_NusA_rpt2"/>
    <property type="match status" value="1"/>
</dbReference>
<dbReference type="GO" id="GO:0006353">
    <property type="term" value="P:DNA-templated transcription termination"/>
    <property type="evidence" value="ECO:0007669"/>
    <property type="project" value="UniProtKB-UniRule"/>
</dbReference>
<dbReference type="SUPFAM" id="SSF69705">
    <property type="entry name" value="Transcription factor NusA, N-terminal domain"/>
    <property type="match status" value="1"/>
</dbReference>
<evidence type="ECO:0000256" key="6">
    <source>
        <dbReference type="ARBA" id="ARBA00023163"/>
    </source>
</evidence>
<dbReference type="SUPFAM" id="SSF50249">
    <property type="entry name" value="Nucleic acid-binding proteins"/>
    <property type="match status" value="1"/>
</dbReference>
<dbReference type="Proteomes" id="UP000824107">
    <property type="component" value="Unassembled WGS sequence"/>
</dbReference>
<dbReference type="SMART" id="SM00322">
    <property type="entry name" value="KH"/>
    <property type="match status" value="2"/>
</dbReference>
<dbReference type="Pfam" id="PF26594">
    <property type="entry name" value="KH_NusA_2nd"/>
    <property type="match status" value="1"/>
</dbReference>
<comment type="subcellular location">
    <subcellularLocation>
        <location evidence="7">Cytoplasm</location>
    </subcellularLocation>
</comment>
<dbReference type="InterPro" id="IPR010214">
    <property type="entry name" value="Tscrpt_termin_fac_NusA_C_rpt"/>
</dbReference>
<comment type="subunit">
    <text evidence="7">Monomer. Binds directly to the core enzyme of the DNA-dependent RNA polymerase and to nascent RNA.</text>
</comment>
<reference evidence="9" key="1">
    <citation type="submission" date="2020-10" db="EMBL/GenBank/DDBJ databases">
        <authorList>
            <person name="Gilroy R."/>
        </authorList>
    </citation>
    <scope>NUCLEOTIDE SEQUENCE</scope>
    <source>
        <strain evidence="9">ChiW3-316</strain>
    </source>
</reference>
<dbReference type="InterPro" id="IPR010995">
    <property type="entry name" value="DNA_repair_Rad51/TF_NusA_a-hlx"/>
</dbReference>
<dbReference type="HAMAP" id="MF_00945_B">
    <property type="entry name" value="NusA_B"/>
    <property type="match status" value="1"/>
</dbReference>
<dbReference type="Pfam" id="PF00575">
    <property type="entry name" value="S1"/>
    <property type="match status" value="1"/>
</dbReference>
<dbReference type="NCBIfam" id="TIGR01954">
    <property type="entry name" value="nusA_Cterm_rpt"/>
    <property type="match status" value="1"/>
</dbReference>
<accession>A0A9D1M3G2</accession>
<dbReference type="CDD" id="cd04455">
    <property type="entry name" value="S1_NusA"/>
    <property type="match status" value="1"/>
</dbReference>
<comment type="similarity">
    <text evidence="7">Belongs to the NusA family.</text>
</comment>
<dbReference type="PROSITE" id="PS50084">
    <property type="entry name" value="KH_TYPE_1"/>
    <property type="match status" value="1"/>
</dbReference>
<feature type="domain" description="S1 motif" evidence="8">
    <location>
        <begin position="151"/>
        <end position="215"/>
    </location>
</feature>
<sequence length="509" mass="56932">MQRIENMPRPEIILVADTVAREKNIDKEDVFEAMEIAIQKAARSKYGFEHDIRATIDRKTGAISLARYREVVDEIVPAEGEEDDSQNATKILLEDALAYDENAKVGDFIIDELPPIDFGRIAAQTAKQVIVQKVRDAERNKQFEEYKEKVGTIINGTIKRIEFGNVILDIGKAEAILRRDEIIPREKFKNGDRVRAYVLDVRRENKGPQIFLSRTCPEFLAKLFTQEVPEIYDGVVKIMGVARDPGSKAKIAVKADDMTVDAVGACVGLRGIRVQAVVTELQGEKIDIVPYSEDKAQYIVSALAPAEVTKVVLDEENNRIEAVVPQEQFSIAIGRRGQNVKLASQLLGCDIDVLTEEQEQERRSNENKVRSQRFMEALDVDEMIAHLLIAEGFSTVDEVALVPLSELSEIEGFDEDVASELQSRAKAFIEKRNAEFAKKSETLGIDEKLKGIEGLDQDMILTLADKGVKTIDDLGDLAADELMEMLGENVLSEVEANRIIMAARAHWFE</sequence>
<gene>
    <name evidence="7 9" type="primary">nusA</name>
    <name evidence="9" type="ORF">IAD20_02750</name>
</gene>
<dbReference type="Gene3D" id="1.10.150.20">
    <property type="entry name" value="5' to 3' exonuclease, C-terminal subdomain"/>
    <property type="match status" value="2"/>
</dbReference>
<dbReference type="FunFam" id="3.30.300.20:FF:000002">
    <property type="entry name" value="Transcription termination/antitermination protein NusA"/>
    <property type="match status" value="1"/>
</dbReference>
<dbReference type="InterPro" id="IPR030842">
    <property type="entry name" value="TF_NusA_bacterial"/>
</dbReference>
<dbReference type="SUPFAM" id="SSF54814">
    <property type="entry name" value="Prokaryotic type KH domain (KH-domain type II)"/>
    <property type="match status" value="2"/>
</dbReference>
<dbReference type="InterPro" id="IPR013735">
    <property type="entry name" value="TF_NusA_N"/>
</dbReference>
<reference evidence="9" key="2">
    <citation type="journal article" date="2021" name="PeerJ">
        <title>Extensive microbial diversity within the chicken gut microbiome revealed by metagenomics and culture.</title>
        <authorList>
            <person name="Gilroy R."/>
            <person name="Ravi A."/>
            <person name="Getino M."/>
            <person name="Pursley I."/>
            <person name="Horton D.L."/>
            <person name="Alikhan N.F."/>
            <person name="Baker D."/>
            <person name="Gharbi K."/>
            <person name="Hall N."/>
            <person name="Watson M."/>
            <person name="Adriaenssens E.M."/>
            <person name="Foster-Nyarko E."/>
            <person name="Jarju S."/>
            <person name="Secka A."/>
            <person name="Antonio M."/>
            <person name="Oren A."/>
            <person name="Chaudhuri R.R."/>
            <person name="La Ragione R."/>
            <person name="Hildebrand F."/>
            <person name="Pallen M.J."/>
        </authorList>
    </citation>
    <scope>NUCLEOTIDE SEQUENCE</scope>
    <source>
        <strain evidence="9">ChiW3-316</strain>
    </source>
</reference>
<dbReference type="SMART" id="SM00316">
    <property type="entry name" value="S1"/>
    <property type="match status" value="1"/>
</dbReference>
<dbReference type="Pfam" id="PF14520">
    <property type="entry name" value="HHH_5"/>
    <property type="match status" value="1"/>
</dbReference>
<evidence type="ECO:0000259" key="8">
    <source>
        <dbReference type="PROSITE" id="PS50126"/>
    </source>
</evidence>
<dbReference type="CDD" id="cd02134">
    <property type="entry name" value="KH-II_NusA_rpt1"/>
    <property type="match status" value="1"/>
</dbReference>